<gene>
    <name evidence="2" type="ORF">DVH24_001147</name>
</gene>
<name>A0A498K5G9_MALDO</name>
<proteinExistence type="predicted"/>
<comment type="caution">
    <text evidence="2">The sequence shown here is derived from an EMBL/GenBank/DDBJ whole genome shotgun (WGS) entry which is preliminary data.</text>
</comment>
<evidence type="ECO:0000313" key="2">
    <source>
        <dbReference type="EMBL" id="RXI00913.1"/>
    </source>
</evidence>
<feature type="region of interest" description="Disordered" evidence="1">
    <location>
        <begin position="40"/>
        <end position="79"/>
    </location>
</feature>
<sequence>MWRRSGQQLSIRALPLVSLSSNTRKSGGISENILKSRGFVEKRTNHPRSVLASAERPDVKTRAKQQETATHHTDIHHLL</sequence>
<reference evidence="2 3" key="1">
    <citation type="submission" date="2018-10" db="EMBL/GenBank/DDBJ databases">
        <title>A high-quality apple genome assembly.</title>
        <authorList>
            <person name="Hu J."/>
        </authorList>
    </citation>
    <scope>NUCLEOTIDE SEQUENCE [LARGE SCALE GENOMIC DNA]</scope>
    <source>
        <strain evidence="3">cv. HFTH1</strain>
        <tissue evidence="2">Young leaf</tissue>
    </source>
</reference>
<keyword evidence="3" id="KW-1185">Reference proteome</keyword>
<dbReference type="Proteomes" id="UP000290289">
    <property type="component" value="Chromosome 4"/>
</dbReference>
<evidence type="ECO:0000256" key="1">
    <source>
        <dbReference type="SAM" id="MobiDB-lite"/>
    </source>
</evidence>
<accession>A0A498K5G9</accession>
<organism evidence="2 3">
    <name type="scientific">Malus domestica</name>
    <name type="common">Apple</name>
    <name type="synonym">Pyrus malus</name>
    <dbReference type="NCBI Taxonomy" id="3750"/>
    <lineage>
        <taxon>Eukaryota</taxon>
        <taxon>Viridiplantae</taxon>
        <taxon>Streptophyta</taxon>
        <taxon>Embryophyta</taxon>
        <taxon>Tracheophyta</taxon>
        <taxon>Spermatophyta</taxon>
        <taxon>Magnoliopsida</taxon>
        <taxon>eudicotyledons</taxon>
        <taxon>Gunneridae</taxon>
        <taxon>Pentapetalae</taxon>
        <taxon>rosids</taxon>
        <taxon>fabids</taxon>
        <taxon>Rosales</taxon>
        <taxon>Rosaceae</taxon>
        <taxon>Amygdaloideae</taxon>
        <taxon>Maleae</taxon>
        <taxon>Malus</taxon>
    </lineage>
</organism>
<evidence type="ECO:0000313" key="3">
    <source>
        <dbReference type="Proteomes" id="UP000290289"/>
    </source>
</evidence>
<protein>
    <submittedName>
        <fullName evidence="2">Uncharacterized protein</fullName>
    </submittedName>
</protein>
<dbReference type="AlphaFoldDB" id="A0A498K5G9"/>
<feature type="compositionally biased region" description="Basic and acidic residues" evidence="1">
    <location>
        <begin position="55"/>
        <end position="79"/>
    </location>
</feature>
<dbReference type="EMBL" id="RDQH01000330">
    <property type="protein sequence ID" value="RXI00913.1"/>
    <property type="molecule type" value="Genomic_DNA"/>
</dbReference>